<feature type="compositionally biased region" description="Basic and acidic residues" evidence="7">
    <location>
        <begin position="53"/>
        <end position="63"/>
    </location>
</feature>
<evidence type="ECO:0000313" key="10">
    <source>
        <dbReference type="RefSeq" id="XP_042561753.1"/>
    </source>
</evidence>
<proteinExistence type="predicted"/>
<dbReference type="Proteomes" id="UP000515152">
    <property type="component" value="Unplaced"/>
</dbReference>
<keyword evidence="9" id="KW-1185">Reference proteome</keyword>
<dbReference type="CTD" id="4824"/>
<evidence type="ECO:0000313" key="9">
    <source>
        <dbReference type="Proteomes" id="UP000515152"/>
    </source>
</evidence>
<keyword evidence="2 5" id="KW-0238">DNA-binding</keyword>
<dbReference type="InterPro" id="IPR017970">
    <property type="entry name" value="Homeobox_CS"/>
</dbReference>
<dbReference type="PROSITE" id="PS50071">
    <property type="entry name" value="HOMEOBOX_2"/>
    <property type="match status" value="1"/>
</dbReference>
<dbReference type="InterPro" id="IPR009057">
    <property type="entry name" value="Homeodomain-like_sf"/>
</dbReference>
<feature type="compositionally biased region" description="Polar residues" evidence="7">
    <location>
        <begin position="38"/>
        <end position="48"/>
    </location>
</feature>
<evidence type="ECO:0000256" key="1">
    <source>
        <dbReference type="ARBA" id="ARBA00004123"/>
    </source>
</evidence>
<dbReference type="SMART" id="SM00389">
    <property type="entry name" value="HOX"/>
    <property type="match status" value="1"/>
</dbReference>
<dbReference type="OrthoDB" id="6159439at2759"/>
<evidence type="ECO:0000256" key="5">
    <source>
        <dbReference type="PROSITE-ProRule" id="PRU00108"/>
    </source>
</evidence>
<dbReference type="GeneID" id="122130946"/>
<dbReference type="AlphaFoldDB" id="A0A8M1KHF4"/>
<dbReference type="InterPro" id="IPR050394">
    <property type="entry name" value="Homeobox_NK-like"/>
</dbReference>
<feature type="DNA-binding region" description="Homeobox" evidence="5">
    <location>
        <begin position="84"/>
        <end position="143"/>
    </location>
</feature>
<dbReference type="PANTHER" id="PTHR24340:SF38">
    <property type="entry name" value="HOMEOBOX PROTEIN NKX-3.1"/>
    <property type="match status" value="1"/>
</dbReference>
<dbReference type="Gene3D" id="1.10.10.60">
    <property type="entry name" value="Homeodomain-like"/>
    <property type="match status" value="1"/>
</dbReference>
<keyword evidence="4 5" id="KW-0539">Nucleus</keyword>
<accession>A0A8M1KHF4</accession>
<dbReference type="PROSITE" id="PS00027">
    <property type="entry name" value="HOMEOBOX_1"/>
    <property type="match status" value="1"/>
</dbReference>
<dbReference type="KEGG" id="char:122130946"/>
<dbReference type="GO" id="GO:0000978">
    <property type="term" value="F:RNA polymerase II cis-regulatory region sequence-specific DNA binding"/>
    <property type="evidence" value="ECO:0007669"/>
    <property type="project" value="TreeGrafter"/>
</dbReference>
<comment type="subcellular location">
    <subcellularLocation>
        <location evidence="1 5 6">Nucleus</location>
    </subcellularLocation>
</comment>
<sequence>MAGSEKQLTSFFIEDILSIKEEKRRASNCGDVKDESSGWRTEQTTEKSLSLEIRTEESQHDITETIETSSPAPSSDSTSAFSKHKRSRAAFTHLQVLELEKKFNHQKYLSAPERAHLASSLRLTETQVKIWFQNRRYKTKRKQLASEYGKDCFQKPEGLPFSVTEEDLCRASLLATVYKSYPHQLYRPYGYDLNGFVINGVWRPAVW</sequence>
<protein>
    <submittedName>
        <fullName evidence="10">Homeobox protein Nkx-3.1</fullName>
    </submittedName>
</protein>
<evidence type="ECO:0000256" key="6">
    <source>
        <dbReference type="RuleBase" id="RU000682"/>
    </source>
</evidence>
<feature type="compositionally biased region" description="Basic and acidic residues" evidence="7">
    <location>
        <begin position="24"/>
        <end position="37"/>
    </location>
</feature>
<evidence type="ECO:0000256" key="7">
    <source>
        <dbReference type="SAM" id="MobiDB-lite"/>
    </source>
</evidence>
<feature type="region of interest" description="Disordered" evidence="7">
    <location>
        <begin position="24"/>
        <end position="82"/>
    </location>
</feature>
<evidence type="ECO:0000259" key="8">
    <source>
        <dbReference type="PROSITE" id="PS50071"/>
    </source>
</evidence>
<evidence type="ECO:0000256" key="4">
    <source>
        <dbReference type="ARBA" id="ARBA00023242"/>
    </source>
</evidence>
<dbReference type="CDD" id="cd00086">
    <property type="entry name" value="homeodomain"/>
    <property type="match status" value="1"/>
</dbReference>
<name>A0A8M1KHF4_CLUHA</name>
<feature type="domain" description="Homeobox" evidence="8">
    <location>
        <begin position="82"/>
        <end position="142"/>
    </location>
</feature>
<dbReference type="GO" id="GO:0005634">
    <property type="term" value="C:nucleus"/>
    <property type="evidence" value="ECO:0007669"/>
    <property type="project" value="UniProtKB-SubCell"/>
</dbReference>
<organism evidence="9 10">
    <name type="scientific">Clupea harengus</name>
    <name type="common">Atlantic herring</name>
    <dbReference type="NCBI Taxonomy" id="7950"/>
    <lineage>
        <taxon>Eukaryota</taxon>
        <taxon>Metazoa</taxon>
        <taxon>Chordata</taxon>
        <taxon>Craniata</taxon>
        <taxon>Vertebrata</taxon>
        <taxon>Euteleostomi</taxon>
        <taxon>Actinopterygii</taxon>
        <taxon>Neopterygii</taxon>
        <taxon>Teleostei</taxon>
        <taxon>Clupei</taxon>
        <taxon>Clupeiformes</taxon>
        <taxon>Clupeoidei</taxon>
        <taxon>Clupeidae</taxon>
        <taxon>Clupea</taxon>
    </lineage>
</organism>
<dbReference type="RefSeq" id="XP_042561753.1">
    <property type="nucleotide sequence ID" value="XM_042705819.1"/>
</dbReference>
<evidence type="ECO:0000256" key="3">
    <source>
        <dbReference type="ARBA" id="ARBA00023155"/>
    </source>
</evidence>
<feature type="compositionally biased region" description="Low complexity" evidence="7">
    <location>
        <begin position="68"/>
        <end position="81"/>
    </location>
</feature>
<dbReference type="SUPFAM" id="SSF46689">
    <property type="entry name" value="Homeodomain-like"/>
    <property type="match status" value="1"/>
</dbReference>
<evidence type="ECO:0000256" key="2">
    <source>
        <dbReference type="ARBA" id="ARBA00023125"/>
    </source>
</evidence>
<dbReference type="InterPro" id="IPR020479">
    <property type="entry name" value="HD_metazoa"/>
</dbReference>
<dbReference type="Pfam" id="PF00046">
    <property type="entry name" value="Homeodomain"/>
    <property type="match status" value="1"/>
</dbReference>
<dbReference type="PANTHER" id="PTHR24340">
    <property type="entry name" value="HOMEOBOX PROTEIN NKX"/>
    <property type="match status" value="1"/>
</dbReference>
<dbReference type="PRINTS" id="PR00024">
    <property type="entry name" value="HOMEOBOX"/>
</dbReference>
<dbReference type="GO" id="GO:0030154">
    <property type="term" value="P:cell differentiation"/>
    <property type="evidence" value="ECO:0007669"/>
    <property type="project" value="TreeGrafter"/>
</dbReference>
<keyword evidence="3 5" id="KW-0371">Homeobox</keyword>
<gene>
    <name evidence="10" type="primary">nkx3-1</name>
</gene>
<dbReference type="InterPro" id="IPR001356">
    <property type="entry name" value="HD"/>
</dbReference>
<dbReference type="GO" id="GO:0000981">
    <property type="term" value="F:DNA-binding transcription factor activity, RNA polymerase II-specific"/>
    <property type="evidence" value="ECO:0007669"/>
    <property type="project" value="InterPro"/>
</dbReference>
<reference evidence="10" key="1">
    <citation type="submission" date="2025-08" db="UniProtKB">
        <authorList>
            <consortium name="RefSeq"/>
        </authorList>
    </citation>
    <scope>IDENTIFICATION</scope>
</reference>